<evidence type="ECO:0000256" key="1">
    <source>
        <dbReference type="SAM" id="MobiDB-lite"/>
    </source>
</evidence>
<accession>Q9LDR0</accession>
<evidence type="ECO:0000313" key="4">
    <source>
        <dbReference type="Proteomes" id="UP000000763"/>
    </source>
</evidence>
<reference evidence="2" key="1">
    <citation type="journal article" date="2002" name="Nature">
        <title>The genome sequence and structure of rice chromosome 1.</title>
        <authorList>
            <person name="Sasaki T."/>
            <person name="Matsumoto T."/>
            <person name="Yamamoto K."/>
            <person name="Sakata K."/>
            <person name="Baba T."/>
            <person name="Katayose Y."/>
            <person name="Wu J."/>
            <person name="Niimura Y."/>
            <person name="Cheng Z."/>
            <person name="Nagamura Y."/>
            <person name="Antonio B.A."/>
            <person name="Kanamori H."/>
            <person name="Hosokawa S."/>
            <person name="Masukawa M."/>
            <person name="Arikawa K."/>
            <person name="Chiden Y."/>
            <person name="Hayashi M."/>
            <person name="Okamoto M."/>
            <person name="Ando T."/>
            <person name="Aoki H."/>
            <person name="Arita K."/>
            <person name="Hamada M."/>
            <person name="Harada C."/>
            <person name="Hijishita S."/>
            <person name="Honda M."/>
            <person name="Ichikawa Y."/>
            <person name="Idonuma A."/>
            <person name="Iijima M."/>
            <person name="Ikeda M."/>
            <person name="Ikeno M."/>
            <person name="Itoh S."/>
            <person name="Itoh T."/>
            <person name="Itoh Y."/>
            <person name="Itoh Y."/>
            <person name="Iwabuchi A."/>
            <person name="Kamiya K."/>
            <person name="Karasawa W."/>
            <person name="Katagiri S."/>
            <person name="Kikuta A."/>
            <person name="Kobayashi N."/>
            <person name="Kono I."/>
            <person name="Machita K."/>
            <person name="Maehara T."/>
            <person name="Mizuno H."/>
            <person name="Mizubayashi T."/>
            <person name="Mukai Y."/>
            <person name="Nagasaki H."/>
            <person name="Nakashima M."/>
            <person name="Nakama Y."/>
            <person name="Nakamichi Y."/>
            <person name="Nakamura M."/>
            <person name="Namiki N."/>
            <person name="Negishi M."/>
            <person name="Ohta I."/>
            <person name="Ono N."/>
            <person name="Saji S."/>
            <person name="Sakai K."/>
            <person name="Shibata M."/>
            <person name="Shimokawa T."/>
            <person name="Shomura A."/>
            <person name="Song J."/>
            <person name="Takazaki Y."/>
            <person name="Terasawa K."/>
            <person name="Tsuji K."/>
            <person name="Waki K."/>
            <person name="Yamagata H."/>
            <person name="Yamane H."/>
            <person name="Yoshiki S."/>
            <person name="Yoshihara R."/>
            <person name="Yukawa K."/>
            <person name="Zhong H."/>
            <person name="Iwama H."/>
            <person name="Endo T."/>
            <person name="Ito H."/>
            <person name="Hahn J.H."/>
            <person name="Kim H.I."/>
            <person name="Eun M.Y."/>
            <person name="Yano M."/>
            <person name="Jiang J."/>
            <person name="Gojobori T."/>
        </authorList>
    </citation>
    <scope>NUCLEOTIDE SEQUENCE</scope>
</reference>
<accession>Q7F7K6</accession>
<dbReference type="AlphaFoldDB" id="Q9LDR0"/>
<proteinExistence type="predicted"/>
<feature type="compositionally biased region" description="Basic and acidic residues" evidence="1">
    <location>
        <begin position="49"/>
        <end position="78"/>
    </location>
</feature>
<evidence type="ECO:0000313" key="2">
    <source>
        <dbReference type="EMBL" id="BAB03414.1"/>
    </source>
</evidence>
<dbReference type="EMBL" id="AP002816">
    <property type="protein sequence ID" value="BAB03414.1"/>
    <property type="molecule type" value="Genomic_DNA"/>
</dbReference>
<dbReference type="Proteomes" id="UP000000763">
    <property type="component" value="Chromosome 1"/>
</dbReference>
<evidence type="ECO:0000313" key="3">
    <source>
        <dbReference type="EMBL" id="BAB07921.1"/>
    </source>
</evidence>
<feature type="region of interest" description="Disordered" evidence="1">
    <location>
        <begin position="37"/>
        <end position="78"/>
    </location>
</feature>
<reference evidence="4" key="3">
    <citation type="journal article" date="2008" name="Nucleic Acids Res.">
        <title>The rice annotation project database (RAP-DB): 2008 update.</title>
        <authorList>
            <consortium name="The rice annotation project (RAP)"/>
        </authorList>
    </citation>
    <scope>GENOME REANNOTATION</scope>
    <source>
        <strain evidence="4">cv. Nipponbare</strain>
    </source>
</reference>
<dbReference type="Proteomes" id="UP000817658">
    <property type="component" value="Chromosome 1"/>
</dbReference>
<organism evidence="2">
    <name type="scientific">Oryza sativa subsp. japonica</name>
    <name type="common">Rice</name>
    <dbReference type="NCBI Taxonomy" id="39947"/>
    <lineage>
        <taxon>Eukaryota</taxon>
        <taxon>Viridiplantae</taxon>
        <taxon>Streptophyta</taxon>
        <taxon>Embryophyta</taxon>
        <taxon>Tracheophyta</taxon>
        <taxon>Spermatophyta</taxon>
        <taxon>Magnoliopsida</taxon>
        <taxon>Liliopsida</taxon>
        <taxon>Poales</taxon>
        <taxon>Poaceae</taxon>
        <taxon>BOP clade</taxon>
        <taxon>Oryzoideae</taxon>
        <taxon>Oryzeae</taxon>
        <taxon>Oryzinae</taxon>
        <taxon>Oryza</taxon>
        <taxon>Oryza sativa</taxon>
    </lineage>
</organism>
<dbReference type="EMBL" id="AP002836">
    <property type="protein sequence ID" value="BAB07921.1"/>
    <property type="molecule type" value="Genomic_DNA"/>
</dbReference>
<sequence length="78" mass="8295">MSGIYSACGVASVAAGSGRGRATVPLTSFNAWRRVGHYRSPQTAPEGVEGGRERREVRIRRGEGESESDSKADTRGTV</sequence>
<reference evidence="4" key="2">
    <citation type="journal article" date="2005" name="Nature">
        <title>The map-based sequence of the rice genome.</title>
        <authorList>
            <consortium name="International rice genome sequencing project (IRGSP)"/>
            <person name="Matsumoto T."/>
            <person name="Wu J."/>
            <person name="Kanamori H."/>
            <person name="Katayose Y."/>
            <person name="Fujisawa M."/>
            <person name="Namiki N."/>
            <person name="Mizuno H."/>
            <person name="Yamamoto K."/>
            <person name="Antonio B.A."/>
            <person name="Baba T."/>
            <person name="Sakata K."/>
            <person name="Nagamura Y."/>
            <person name="Aoki H."/>
            <person name="Arikawa K."/>
            <person name="Arita K."/>
            <person name="Bito T."/>
            <person name="Chiden Y."/>
            <person name="Fujitsuka N."/>
            <person name="Fukunaka R."/>
            <person name="Hamada M."/>
            <person name="Harada C."/>
            <person name="Hayashi A."/>
            <person name="Hijishita S."/>
            <person name="Honda M."/>
            <person name="Hosokawa S."/>
            <person name="Ichikawa Y."/>
            <person name="Idonuma A."/>
            <person name="Iijima M."/>
            <person name="Ikeda M."/>
            <person name="Ikeno M."/>
            <person name="Ito K."/>
            <person name="Ito S."/>
            <person name="Ito T."/>
            <person name="Ito Y."/>
            <person name="Ito Y."/>
            <person name="Iwabuchi A."/>
            <person name="Kamiya K."/>
            <person name="Karasawa W."/>
            <person name="Kurita K."/>
            <person name="Katagiri S."/>
            <person name="Kikuta A."/>
            <person name="Kobayashi H."/>
            <person name="Kobayashi N."/>
            <person name="Machita K."/>
            <person name="Maehara T."/>
            <person name="Masukawa M."/>
            <person name="Mizubayashi T."/>
            <person name="Mukai Y."/>
            <person name="Nagasaki H."/>
            <person name="Nagata Y."/>
            <person name="Naito S."/>
            <person name="Nakashima M."/>
            <person name="Nakama Y."/>
            <person name="Nakamichi Y."/>
            <person name="Nakamura M."/>
            <person name="Meguro A."/>
            <person name="Negishi M."/>
            <person name="Ohta I."/>
            <person name="Ohta T."/>
            <person name="Okamoto M."/>
            <person name="Ono N."/>
            <person name="Saji S."/>
            <person name="Sakaguchi M."/>
            <person name="Sakai K."/>
            <person name="Shibata M."/>
            <person name="Shimokawa T."/>
            <person name="Song J."/>
            <person name="Takazaki Y."/>
            <person name="Terasawa K."/>
            <person name="Tsugane M."/>
            <person name="Tsuji K."/>
            <person name="Ueda S."/>
            <person name="Waki K."/>
            <person name="Yamagata H."/>
            <person name="Yamamoto M."/>
            <person name="Yamamoto S."/>
            <person name="Yamane H."/>
            <person name="Yoshiki S."/>
            <person name="Yoshihara R."/>
            <person name="Yukawa K."/>
            <person name="Zhong H."/>
            <person name="Yano M."/>
            <person name="Yuan Q."/>
            <person name="Ouyang S."/>
            <person name="Liu J."/>
            <person name="Jones K.M."/>
            <person name="Gansberger K."/>
            <person name="Moffat K."/>
            <person name="Hill J."/>
            <person name="Bera J."/>
            <person name="Fadrosh D."/>
            <person name="Jin S."/>
            <person name="Johri S."/>
            <person name="Kim M."/>
            <person name="Overton L."/>
            <person name="Reardon M."/>
            <person name="Tsitrin T."/>
            <person name="Vuong H."/>
            <person name="Weaver B."/>
            <person name="Ciecko A."/>
            <person name="Tallon L."/>
            <person name="Jackson J."/>
            <person name="Pai G."/>
            <person name="Aken S.V."/>
            <person name="Utterback T."/>
            <person name="Reidmuller S."/>
            <person name="Feldblyum T."/>
            <person name="Hsiao J."/>
            <person name="Zismann V."/>
            <person name="Iobst S."/>
            <person name="de Vazeille A.R."/>
            <person name="Buell C.R."/>
            <person name="Ying K."/>
            <person name="Li Y."/>
            <person name="Lu T."/>
            <person name="Huang Y."/>
            <person name="Zhao Q."/>
            <person name="Feng Q."/>
            <person name="Zhang L."/>
            <person name="Zhu J."/>
            <person name="Weng Q."/>
            <person name="Mu J."/>
            <person name="Lu Y."/>
            <person name="Fan D."/>
            <person name="Liu Y."/>
            <person name="Guan J."/>
            <person name="Zhang Y."/>
            <person name="Yu S."/>
            <person name="Liu X."/>
            <person name="Zhang Y."/>
            <person name="Hong G."/>
            <person name="Han B."/>
            <person name="Choisne N."/>
            <person name="Demange N."/>
            <person name="Orjeda G."/>
            <person name="Samain S."/>
            <person name="Cattolico L."/>
            <person name="Pelletier E."/>
            <person name="Couloux A."/>
            <person name="Segurens B."/>
            <person name="Wincker P."/>
            <person name="D'Hont A."/>
            <person name="Scarpelli C."/>
            <person name="Weissenbach J."/>
            <person name="Salanoubat M."/>
            <person name="Quetier F."/>
            <person name="Yu Y."/>
            <person name="Kim H.R."/>
            <person name="Rambo T."/>
            <person name="Currie J."/>
            <person name="Collura K."/>
            <person name="Luo M."/>
            <person name="Yang T."/>
            <person name="Ammiraju J.S.S."/>
            <person name="Engler F."/>
            <person name="Soderlund C."/>
            <person name="Wing R.A."/>
            <person name="Palmer L.E."/>
            <person name="de la Bastide M."/>
            <person name="Spiegel L."/>
            <person name="Nascimento L."/>
            <person name="Zutavern T."/>
            <person name="O'Shaughnessy A."/>
            <person name="Dike S."/>
            <person name="Dedhia N."/>
            <person name="Preston R."/>
            <person name="Balija V."/>
            <person name="McCombie W.R."/>
            <person name="Chow T."/>
            <person name="Chen H."/>
            <person name="Chung M."/>
            <person name="Chen C."/>
            <person name="Shaw J."/>
            <person name="Wu H."/>
            <person name="Hsiao K."/>
            <person name="Chao Y."/>
            <person name="Chu M."/>
            <person name="Cheng C."/>
            <person name="Hour A."/>
            <person name="Lee P."/>
            <person name="Lin S."/>
            <person name="Lin Y."/>
            <person name="Liou J."/>
            <person name="Liu S."/>
            <person name="Hsing Y."/>
            <person name="Raghuvanshi S."/>
            <person name="Mohanty A."/>
            <person name="Bharti A.K."/>
            <person name="Gaur A."/>
            <person name="Gupta V."/>
            <person name="Kumar D."/>
            <person name="Ravi V."/>
            <person name="Vij S."/>
            <person name="Kapur A."/>
            <person name="Khurana P."/>
            <person name="Khurana P."/>
            <person name="Khurana J.P."/>
            <person name="Tyagi A.K."/>
            <person name="Gaikwad K."/>
            <person name="Singh A."/>
            <person name="Dalal V."/>
            <person name="Srivastava S."/>
            <person name="Dixit A."/>
            <person name="Pal A.K."/>
            <person name="Ghazi I.A."/>
            <person name="Yadav M."/>
            <person name="Pandit A."/>
            <person name="Bhargava A."/>
            <person name="Sureshbabu K."/>
            <person name="Batra K."/>
            <person name="Sharma T.R."/>
            <person name="Mohapatra T."/>
            <person name="Singh N.K."/>
            <person name="Messing J."/>
            <person name="Nelson A.B."/>
            <person name="Fuks G."/>
            <person name="Kavchok S."/>
            <person name="Keizer G."/>
            <person name="Linton E."/>
            <person name="Llaca V."/>
            <person name="Song R."/>
            <person name="Tanyolac B."/>
            <person name="Young S."/>
            <person name="Ho-Il K."/>
            <person name="Hahn J.H."/>
            <person name="Sangsakoo G."/>
            <person name="Vanavichit A."/>
            <person name="de Mattos Luiz.A.T."/>
            <person name="Zimmer P.D."/>
            <person name="Malone G."/>
            <person name="Dellagostin O."/>
            <person name="de Oliveira A.C."/>
            <person name="Bevan M."/>
            <person name="Bancroft I."/>
            <person name="Minx P."/>
            <person name="Cordum H."/>
            <person name="Wilson R."/>
            <person name="Cheng Z."/>
            <person name="Jin W."/>
            <person name="Jiang J."/>
            <person name="Leong S.A."/>
            <person name="Iwama H."/>
            <person name="Gojobori T."/>
            <person name="Itoh T."/>
            <person name="Niimura Y."/>
            <person name="Fujii Y."/>
            <person name="Habara T."/>
            <person name="Sakai H."/>
            <person name="Sato Y."/>
            <person name="Wilson G."/>
            <person name="Kumar K."/>
            <person name="McCouch S."/>
            <person name="Juretic N."/>
            <person name="Hoen D."/>
            <person name="Wright S."/>
            <person name="Bruskiewich R."/>
            <person name="Bureau T."/>
            <person name="Miyao A."/>
            <person name="Hirochika H."/>
            <person name="Nishikawa T."/>
            <person name="Kadowaki K."/>
            <person name="Sugiura M."/>
            <person name="Burr B."/>
            <person name="Sasaki T."/>
        </authorList>
    </citation>
    <scope>NUCLEOTIDE SEQUENCE [LARGE SCALE GENOMIC DNA]</scope>
    <source>
        <strain evidence="4">cv. Nipponbare</strain>
    </source>
</reference>
<protein>
    <submittedName>
        <fullName evidence="2">Uncharacterized protein</fullName>
    </submittedName>
</protein>
<gene>
    <name evidence="3" type="ORF">P0512G09.4</name>
    <name evidence="2" type="ORF">P0695A04.13</name>
</gene>
<name>Q9LDR0_ORYSJ</name>